<sequence>MTEYIAVINLFFIYAVIGWLWETFYCSFRAKKFVYRGFLIGPYCPVYGFGVLSVLYLVEPYQNNLFVLFIFSTVLVTVLEFLTSYFLEKLFHTTWWDYHHLPFNIQGRVALPISLFWGAGCVLITEVIHPRIMSLESVLEAKLGWYLPIAIVLVMGADTIYTVINMISFQKALKKWSQALEEGKAEFLAKKAEFSEELKEKSSNLAKNSNKERPLLIGRNSEFMQVIQKKKESLPSFSFNQRRVLKSFEDLKHLEVNNMSELRELLKEIWKK</sequence>
<protein>
    <recommendedName>
        <fullName evidence="4">ABC transporter permease</fullName>
    </recommendedName>
</protein>
<feature type="transmembrane region" description="Helical" evidence="1">
    <location>
        <begin position="145"/>
        <end position="167"/>
    </location>
</feature>
<dbReference type="Proteomes" id="UP000277864">
    <property type="component" value="Unassembled WGS sequence"/>
</dbReference>
<proteinExistence type="predicted"/>
<accession>A0A3R9YW32</accession>
<evidence type="ECO:0000313" key="3">
    <source>
        <dbReference type="Proteomes" id="UP000277864"/>
    </source>
</evidence>
<evidence type="ECO:0008006" key="4">
    <source>
        <dbReference type="Google" id="ProtNLM"/>
    </source>
</evidence>
<dbReference type="AlphaFoldDB" id="A0A3R9YW32"/>
<keyword evidence="1" id="KW-1133">Transmembrane helix</keyword>
<keyword evidence="3" id="KW-1185">Reference proteome</keyword>
<gene>
    <name evidence="2" type="ORF">C7P63_10105</name>
</gene>
<organism evidence="2 3">
    <name type="scientific">Vagococcus humatus</name>
    <dbReference type="NCBI Taxonomy" id="1889241"/>
    <lineage>
        <taxon>Bacteria</taxon>
        <taxon>Bacillati</taxon>
        <taxon>Bacillota</taxon>
        <taxon>Bacilli</taxon>
        <taxon>Lactobacillales</taxon>
        <taxon>Enterococcaceae</taxon>
        <taxon>Vagococcus</taxon>
    </lineage>
</organism>
<evidence type="ECO:0000256" key="1">
    <source>
        <dbReference type="SAM" id="Phobius"/>
    </source>
</evidence>
<evidence type="ECO:0000313" key="2">
    <source>
        <dbReference type="EMBL" id="RST88555.1"/>
    </source>
</evidence>
<dbReference type="InterPro" id="IPR010540">
    <property type="entry name" value="CmpB_TMEM229"/>
</dbReference>
<reference evidence="2 3" key="1">
    <citation type="submission" date="2018-03" db="EMBL/GenBank/DDBJ databases">
        <authorList>
            <person name="Gulvik C.A."/>
        </authorList>
    </citation>
    <scope>NUCLEOTIDE SEQUENCE [LARGE SCALE GENOMIC DNA]</scope>
    <source>
        <strain evidence="2 3">JCM 31581</strain>
    </source>
</reference>
<feature type="transmembrane region" description="Helical" evidence="1">
    <location>
        <begin position="64"/>
        <end position="87"/>
    </location>
</feature>
<keyword evidence="1" id="KW-0472">Membrane</keyword>
<feature type="transmembrane region" description="Helical" evidence="1">
    <location>
        <begin position="37"/>
        <end position="58"/>
    </location>
</feature>
<dbReference type="RefSeq" id="WP_125944035.1">
    <property type="nucleotide sequence ID" value="NZ_PXZH01000008.1"/>
</dbReference>
<dbReference type="Pfam" id="PF06541">
    <property type="entry name" value="ABC_trans_CmpB"/>
    <property type="match status" value="1"/>
</dbReference>
<keyword evidence="1" id="KW-0812">Transmembrane</keyword>
<feature type="transmembrane region" description="Helical" evidence="1">
    <location>
        <begin position="108"/>
        <end position="125"/>
    </location>
</feature>
<feature type="transmembrane region" description="Helical" evidence="1">
    <location>
        <begin position="6"/>
        <end position="25"/>
    </location>
</feature>
<dbReference type="EMBL" id="PXZH01000008">
    <property type="protein sequence ID" value="RST88555.1"/>
    <property type="molecule type" value="Genomic_DNA"/>
</dbReference>
<comment type="caution">
    <text evidence="2">The sequence shown here is derived from an EMBL/GenBank/DDBJ whole genome shotgun (WGS) entry which is preliminary data.</text>
</comment>
<dbReference type="OrthoDB" id="9789229at2"/>
<name>A0A3R9YW32_9ENTE</name>